<dbReference type="GO" id="GO:0005506">
    <property type="term" value="F:iron ion binding"/>
    <property type="evidence" value="ECO:0007669"/>
    <property type="project" value="InterPro"/>
</dbReference>
<organism evidence="12 13">
    <name type="scientific">Rhizoctonia solani</name>
    <dbReference type="NCBI Taxonomy" id="456999"/>
    <lineage>
        <taxon>Eukaryota</taxon>
        <taxon>Fungi</taxon>
        <taxon>Dikarya</taxon>
        <taxon>Basidiomycota</taxon>
        <taxon>Agaricomycotina</taxon>
        <taxon>Agaricomycetes</taxon>
        <taxon>Cantharellales</taxon>
        <taxon>Ceratobasidiaceae</taxon>
        <taxon>Rhizoctonia</taxon>
    </lineage>
</organism>
<evidence type="ECO:0000256" key="10">
    <source>
        <dbReference type="ARBA" id="ARBA00023033"/>
    </source>
</evidence>
<dbReference type="GO" id="GO:0004497">
    <property type="term" value="F:monooxygenase activity"/>
    <property type="evidence" value="ECO:0007669"/>
    <property type="project" value="UniProtKB-KW"/>
</dbReference>
<dbReference type="SUPFAM" id="SSF48264">
    <property type="entry name" value="Cytochrome P450"/>
    <property type="match status" value="1"/>
</dbReference>
<sequence>MILLNSYEAATKILDRRSATYSSRPSQVMAGKLVGWENGLGMLPYGDRWRKTRKLVYEGMSAKAMVVHSVYLPSSDQVKTEICHMHRICICFKNMKSSNLSSDCSRLRNTYASIFTMQYLPWASFKSKAKEWNKLLNDLVDIPMNFVYEKMKTGDGEPCLAVRRVEREVKVEGKKKELIKYDEALIKWVGLAVIAAGTDTASRFSYV</sequence>
<protein>
    <submittedName>
        <fullName evidence="12">Uncharacterized protein</fullName>
    </submittedName>
</protein>
<dbReference type="InterPro" id="IPR036396">
    <property type="entry name" value="Cyt_P450_sf"/>
</dbReference>
<dbReference type="InterPro" id="IPR050364">
    <property type="entry name" value="Cytochrome_P450_fung"/>
</dbReference>
<evidence type="ECO:0000256" key="6">
    <source>
        <dbReference type="ARBA" id="ARBA00022723"/>
    </source>
</evidence>
<evidence type="ECO:0000313" key="12">
    <source>
        <dbReference type="EMBL" id="CAE6349856.1"/>
    </source>
</evidence>
<dbReference type="Gene3D" id="1.10.630.10">
    <property type="entry name" value="Cytochrome P450"/>
    <property type="match status" value="1"/>
</dbReference>
<keyword evidence="4" id="KW-0349">Heme</keyword>
<keyword evidence="6" id="KW-0479">Metal-binding</keyword>
<dbReference type="PANTHER" id="PTHR46300">
    <property type="entry name" value="P450, PUTATIVE (EUROFUNG)-RELATED-RELATED"/>
    <property type="match status" value="1"/>
</dbReference>
<dbReference type="PANTHER" id="PTHR46300:SF2">
    <property type="entry name" value="CYTOCHROME P450 MONOOXYGENASE ALNH-RELATED"/>
    <property type="match status" value="1"/>
</dbReference>
<comment type="cofactor">
    <cofactor evidence="1">
        <name>heme</name>
        <dbReference type="ChEBI" id="CHEBI:30413"/>
    </cofactor>
</comment>
<evidence type="ECO:0000313" key="13">
    <source>
        <dbReference type="Proteomes" id="UP000663843"/>
    </source>
</evidence>
<dbReference type="GO" id="GO:0016020">
    <property type="term" value="C:membrane"/>
    <property type="evidence" value="ECO:0007669"/>
    <property type="project" value="UniProtKB-SubCell"/>
</dbReference>
<keyword evidence="11" id="KW-0472">Membrane</keyword>
<evidence type="ECO:0000256" key="9">
    <source>
        <dbReference type="ARBA" id="ARBA00023004"/>
    </source>
</evidence>
<dbReference type="AlphaFoldDB" id="A0A8H2WBJ8"/>
<keyword evidence="7" id="KW-1133">Transmembrane helix</keyword>
<name>A0A8H2WBJ8_9AGAM</name>
<dbReference type="EMBL" id="CAJMWT010000743">
    <property type="protein sequence ID" value="CAE6349856.1"/>
    <property type="molecule type" value="Genomic_DNA"/>
</dbReference>
<dbReference type="GO" id="GO:0020037">
    <property type="term" value="F:heme binding"/>
    <property type="evidence" value="ECO:0007669"/>
    <property type="project" value="InterPro"/>
</dbReference>
<evidence type="ECO:0000256" key="8">
    <source>
        <dbReference type="ARBA" id="ARBA00023002"/>
    </source>
</evidence>
<dbReference type="Proteomes" id="UP000663843">
    <property type="component" value="Unassembled WGS sequence"/>
</dbReference>
<keyword evidence="10" id="KW-0503">Monooxygenase</keyword>
<comment type="similarity">
    <text evidence="3">Belongs to the cytochrome P450 family.</text>
</comment>
<proteinExistence type="inferred from homology"/>
<keyword evidence="9" id="KW-0408">Iron</keyword>
<evidence type="ECO:0000256" key="5">
    <source>
        <dbReference type="ARBA" id="ARBA00022692"/>
    </source>
</evidence>
<keyword evidence="5" id="KW-0812">Transmembrane</keyword>
<evidence type="ECO:0000256" key="3">
    <source>
        <dbReference type="ARBA" id="ARBA00010617"/>
    </source>
</evidence>
<accession>A0A8H2WBJ8</accession>
<keyword evidence="8" id="KW-0560">Oxidoreductase</keyword>
<reference evidence="12" key="1">
    <citation type="submission" date="2021-01" db="EMBL/GenBank/DDBJ databases">
        <authorList>
            <person name="Kaushik A."/>
        </authorList>
    </citation>
    <scope>NUCLEOTIDE SEQUENCE</scope>
    <source>
        <strain evidence="12">AG2-2IIIB</strain>
    </source>
</reference>
<evidence type="ECO:0000256" key="11">
    <source>
        <dbReference type="ARBA" id="ARBA00023136"/>
    </source>
</evidence>
<evidence type="ECO:0000256" key="2">
    <source>
        <dbReference type="ARBA" id="ARBA00004370"/>
    </source>
</evidence>
<evidence type="ECO:0000256" key="1">
    <source>
        <dbReference type="ARBA" id="ARBA00001971"/>
    </source>
</evidence>
<dbReference type="GO" id="GO:0016705">
    <property type="term" value="F:oxidoreductase activity, acting on paired donors, with incorporation or reduction of molecular oxygen"/>
    <property type="evidence" value="ECO:0007669"/>
    <property type="project" value="InterPro"/>
</dbReference>
<evidence type="ECO:0000256" key="7">
    <source>
        <dbReference type="ARBA" id="ARBA00022989"/>
    </source>
</evidence>
<comment type="caution">
    <text evidence="12">The sequence shown here is derived from an EMBL/GenBank/DDBJ whole genome shotgun (WGS) entry which is preliminary data.</text>
</comment>
<comment type="subcellular location">
    <subcellularLocation>
        <location evidence="2">Membrane</location>
    </subcellularLocation>
</comment>
<evidence type="ECO:0000256" key="4">
    <source>
        <dbReference type="ARBA" id="ARBA00022617"/>
    </source>
</evidence>
<gene>
    <name evidence="12" type="ORF">RDB_LOCUS6260</name>
</gene>